<comment type="caution">
    <text evidence="1">The sequence shown here is derived from an EMBL/GenBank/DDBJ whole genome shotgun (WGS) entry which is preliminary data.</text>
</comment>
<sequence length="74" mass="8153">MGDLEDGDSNQNRSLGRSLDYSVDVRIKQQLGEEEKSQSILTTSVRKNGSKLQPYRSIVACLLAHGSQCSAVQR</sequence>
<evidence type="ECO:0000313" key="1">
    <source>
        <dbReference type="EMBL" id="TGJ64325.1"/>
    </source>
</evidence>
<proteinExistence type="predicted"/>
<dbReference type="Proteomes" id="UP000297595">
    <property type="component" value="Unassembled WGS sequence"/>
</dbReference>
<accession>A0A7C8K9T3</accession>
<name>A0A7C8K9T3_ORBOL</name>
<gene>
    <name evidence="1" type="ORF">EYR41_010388</name>
</gene>
<organism evidence="1 2">
    <name type="scientific">Orbilia oligospora</name>
    <name type="common">Nematode-trapping fungus</name>
    <name type="synonym">Arthrobotrys oligospora</name>
    <dbReference type="NCBI Taxonomy" id="2813651"/>
    <lineage>
        <taxon>Eukaryota</taxon>
        <taxon>Fungi</taxon>
        <taxon>Dikarya</taxon>
        <taxon>Ascomycota</taxon>
        <taxon>Pezizomycotina</taxon>
        <taxon>Orbiliomycetes</taxon>
        <taxon>Orbiliales</taxon>
        <taxon>Orbiliaceae</taxon>
        <taxon>Orbilia</taxon>
    </lineage>
</organism>
<dbReference type="AlphaFoldDB" id="A0A7C8K9T3"/>
<reference evidence="1 2" key="1">
    <citation type="submission" date="2019-03" db="EMBL/GenBank/DDBJ databases">
        <title>Nematode-trapping fungi genome.</title>
        <authorList>
            <person name="Vidal-Diez De Ulzurrun G."/>
        </authorList>
    </citation>
    <scope>NUCLEOTIDE SEQUENCE [LARGE SCALE GENOMIC DNA]</scope>
    <source>
        <strain evidence="1 2">TWF154</strain>
    </source>
</reference>
<protein>
    <submittedName>
        <fullName evidence="1">Uncharacterized protein</fullName>
    </submittedName>
</protein>
<evidence type="ECO:0000313" key="2">
    <source>
        <dbReference type="Proteomes" id="UP000297595"/>
    </source>
</evidence>
<dbReference type="EMBL" id="SOZJ01000007">
    <property type="protein sequence ID" value="TGJ64325.1"/>
    <property type="molecule type" value="Genomic_DNA"/>
</dbReference>